<reference evidence="1 2" key="1">
    <citation type="journal article" date="2017" name="Curr. Biol.">
        <title>Genome architecture and evolution of a unichromosomal asexual nematode.</title>
        <authorList>
            <person name="Fradin H."/>
            <person name="Zegar C."/>
            <person name="Gutwein M."/>
            <person name="Lucas J."/>
            <person name="Kovtun M."/>
            <person name="Corcoran D."/>
            <person name="Baugh L.R."/>
            <person name="Kiontke K."/>
            <person name="Gunsalus K."/>
            <person name="Fitch D.H."/>
            <person name="Piano F."/>
        </authorList>
    </citation>
    <scope>NUCLEOTIDE SEQUENCE [LARGE SCALE GENOMIC DNA]</scope>
    <source>
        <strain evidence="1">PF1309</strain>
    </source>
</reference>
<evidence type="ECO:0000313" key="2">
    <source>
        <dbReference type="Proteomes" id="UP000218231"/>
    </source>
</evidence>
<proteinExistence type="predicted"/>
<accession>A0A2A2M5S0</accession>
<evidence type="ECO:0000313" key="1">
    <source>
        <dbReference type="EMBL" id="PAV93743.1"/>
    </source>
</evidence>
<keyword evidence="2" id="KW-1185">Reference proteome</keyword>
<organism evidence="1 2">
    <name type="scientific">Diploscapter pachys</name>
    <dbReference type="NCBI Taxonomy" id="2018661"/>
    <lineage>
        <taxon>Eukaryota</taxon>
        <taxon>Metazoa</taxon>
        <taxon>Ecdysozoa</taxon>
        <taxon>Nematoda</taxon>
        <taxon>Chromadorea</taxon>
        <taxon>Rhabditida</taxon>
        <taxon>Rhabditina</taxon>
        <taxon>Rhabditomorpha</taxon>
        <taxon>Rhabditoidea</taxon>
        <taxon>Rhabditidae</taxon>
        <taxon>Diploscapter</taxon>
    </lineage>
</organism>
<name>A0A2A2M5S0_9BILA</name>
<dbReference type="Proteomes" id="UP000218231">
    <property type="component" value="Unassembled WGS sequence"/>
</dbReference>
<gene>
    <name evidence="1" type="ORF">WR25_16644</name>
</gene>
<dbReference type="EMBL" id="LIAE01004537">
    <property type="protein sequence ID" value="PAV93743.1"/>
    <property type="molecule type" value="Genomic_DNA"/>
</dbReference>
<dbReference type="AlphaFoldDB" id="A0A2A2M5S0"/>
<comment type="caution">
    <text evidence="1">The sequence shown here is derived from an EMBL/GenBank/DDBJ whole genome shotgun (WGS) entry which is preliminary data.</text>
</comment>
<sequence>MPAVRQQAIGNIQRRRGQAAQALAQLQLRHGRPVMLEQWPGHIGCRLAFAQHQRQGPCRITKETTNTQQVARLRAATAQRLAGRHPAEHGHG</sequence>
<protein>
    <submittedName>
        <fullName evidence="1">Uncharacterized protein</fullName>
    </submittedName>
</protein>